<feature type="transmembrane region" description="Helical" evidence="1">
    <location>
        <begin position="126"/>
        <end position="148"/>
    </location>
</feature>
<keyword evidence="1" id="KW-0472">Membrane</keyword>
<accession>A0A1Y5P761</accession>
<keyword evidence="1" id="KW-0812">Transmembrane</keyword>
<dbReference type="AlphaFoldDB" id="A0A1Y5P761"/>
<proteinExistence type="predicted"/>
<organism evidence="2">
    <name type="scientific">uncultured Microbacterium sp</name>
    <dbReference type="NCBI Taxonomy" id="191216"/>
    <lineage>
        <taxon>Bacteria</taxon>
        <taxon>Bacillati</taxon>
        <taxon>Actinomycetota</taxon>
        <taxon>Actinomycetes</taxon>
        <taxon>Micrococcales</taxon>
        <taxon>Microbacteriaceae</taxon>
        <taxon>Microbacterium</taxon>
        <taxon>environmental samples</taxon>
    </lineage>
</organism>
<feature type="transmembrane region" description="Helical" evidence="1">
    <location>
        <begin position="40"/>
        <end position="67"/>
    </location>
</feature>
<protein>
    <submittedName>
        <fullName evidence="2">Uncharacterized protein</fullName>
    </submittedName>
</protein>
<dbReference type="EMBL" id="FLQR01000008">
    <property type="protein sequence ID" value="SBS73139.1"/>
    <property type="molecule type" value="Genomic_DNA"/>
</dbReference>
<reference evidence="2" key="1">
    <citation type="submission" date="2016-03" db="EMBL/GenBank/DDBJ databases">
        <authorList>
            <person name="Ploux O."/>
        </authorList>
    </citation>
    <scope>NUCLEOTIDE SEQUENCE</scope>
    <source>
        <strain evidence="2">UC1</strain>
    </source>
</reference>
<dbReference type="RefSeq" id="WP_295576376.1">
    <property type="nucleotide sequence ID" value="NZ_FLQR01000008.1"/>
</dbReference>
<feature type="transmembrane region" description="Helical" evidence="1">
    <location>
        <begin position="215"/>
        <end position="238"/>
    </location>
</feature>
<keyword evidence="1" id="KW-1133">Transmembrane helix</keyword>
<evidence type="ECO:0000313" key="2">
    <source>
        <dbReference type="EMBL" id="SBS73139.1"/>
    </source>
</evidence>
<feature type="transmembrane region" description="Helical" evidence="1">
    <location>
        <begin position="6"/>
        <end position="28"/>
    </location>
</feature>
<evidence type="ECO:0000256" key="1">
    <source>
        <dbReference type="SAM" id="Phobius"/>
    </source>
</evidence>
<name>A0A1Y5P761_9MICO</name>
<gene>
    <name evidence="2" type="ORF">MIPYR_40002</name>
</gene>
<sequence length="252" mass="25583">MGSAWIYLVAVPVVLVVAGVIVVFARAAMRARQAGEASPVITVTLVVAALWAGLSVIGAIVTLALALGSPEVAIAFPVREFWPQLPTDTTIDGPTATLVSGGFTTAGGMVADLSDAARVCWGIGQALGWLVPGAIAGLLAVGCFQLLAGRAFAPVVARMAMITAVVVMIGGVAAQVLGDVAGSMAAAEVLQLSGGSYEEVAGIESVFDAWWPQPAFGITFPFWPIAAGLGFAALASILRHGSRLERDTAGLV</sequence>
<feature type="transmembrane region" description="Helical" evidence="1">
    <location>
        <begin position="155"/>
        <end position="177"/>
    </location>
</feature>